<sequence>MPHARRLQSLKDLMQARDIDALLVTHPANRFYLSGFELHDGQCNESSGCLLIRSNGPDWLLTDARFTEEARRHWPGEHVHVYGAPRVEKIAAFVRSLGVTELWVEIHAMCAQMYLELGGMLNLCQAPRLVEELRTVKDEAELARLKASCELNHRVYDALRPQLVPGVTEREVAWMLEQEFRSRGAESLSFAPIVGFGPNGALPHATPGDARLAAQTPVLIDMGGRLDGYCSDQTRTWWIGDRPTDEFRRTLELVQEAQSRAIVRVAPGVSTDELHATAKEFFARHGVAEHFTHSLGHGIGLETHEAPGVGPVRPTVLAPGMVITVEPGLYYPEWGGVRWEHMIVVTEDGYEVL</sequence>
<dbReference type="SUPFAM" id="SSF53092">
    <property type="entry name" value="Creatinase/prolidase N-terminal domain"/>
    <property type="match status" value="1"/>
</dbReference>
<dbReference type="PANTHER" id="PTHR46112">
    <property type="entry name" value="AMINOPEPTIDASE"/>
    <property type="match status" value="1"/>
</dbReference>
<reference evidence="3 4" key="1">
    <citation type="journal article" date="2009" name="Stand. Genomic Sci.">
        <title>Complete genome sequence of Desulfomicrobium baculatum type strain (X).</title>
        <authorList>
            <person name="Copeland A."/>
            <person name="Spring S."/>
            <person name="Goker M."/>
            <person name="Schneider S."/>
            <person name="Lapidus A."/>
            <person name="Del Rio T.G."/>
            <person name="Tice H."/>
            <person name="Cheng J.F."/>
            <person name="Chen F."/>
            <person name="Nolan M."/>
            <person name="Bruce D."/>
            <person name="Goodwin L."/>
            <person name="Pitluck S."/>
            <person name="Ivanova N."/>
            <person name="Mavrommatis K."/>
            <person name="Ovchinnikova G."/>
            <person name="Pati A."/>
            <person name="Chen A."/>
            <person name="Palaniappan K."/>
            <person name="Land M."/>
            <person name="Hauser L."/>
            <person name="Chang Y.J."/>
            <person name="Jeffries C.C."/>
            <person name="Meincke L."/>
            <person name="Sims D."/>
            <person name="Brettin T."/>
            <person name="Detter J.C."/>
            <person name="Han C."/>
            <person name="Chain P."/>
            <person name="Bristow J."/>
            <person name="Eisen J.A."/>
            <person name="Markowitz V."/>
            <person name="Hugenholtz P."/>
            <person name="Kyrpides N.C."/>
            <person name="Klenk H.P."/>
            <person name="Lucas S."/>
        </authorList>
    </citation>
    <scope>NUCLEOTIDE SEQUENCE [LARGE SCALE GENOMIC DNA]</scope>
    <source>
        <strain evidence="4">DSM 4028 / VKM B-1378 / X</strain>
    </source>
</reference>
<dbReference type="InterPro" id="IPR001714">
    <property type="entry name" value="Pept_M24_MAP"/>
</dbReference>
<dbReference type="InterPro" id="IPR029149">
    <property type="entry name" value="Creatin/AminoP/Spt16_N"/>
</dbReference>
<dbReference type="Proteomes" id="UP000002216">
    <property type="component" value="Chromosome"/>
</dbReference>
<keyword evidence="4" id="KW-1185">Reference proteome</keyword>
<proteinExistence type="predicted"/>
<dbReference type="STRING" id="525897.Dbac_3217"/>
<dbReference type="InterPro" id="IPR036005">
    <property type="entry name" value="Creatinase/aminopeptidase-like"/>
</dbReference>
<dbReference type="EMBL" id="CP001629">
    <property type="protein sequence ID" value="ACU91292.1"/>
    <property type="molecule type" value="Genomic_DNA"/>
</dbReference>
<protein>
    <submittedName>
        <fullName evidence="3">Peptidase M24</fullName>
    </submittedName>
</protein>
<dbReference type="eggNOG" id="COG0006">
    <property type="taxonomic scope" value="Bacteria"/>
</dbReference>
<evidence type="ECO:0000259" key="2">
    <source>
        <dbReference type="Pfam" id="PF01321"/>
    </source>
</evidence>
<gene>
    <name evidence="3" type="ordered locus">Dbac_3217</name>
</gene>
<evidence type="ECO:0000313" key="3">
    <source>
        <dbReference type="EMBL" id="ACU91292.1"/>
    </source>
</evidence>
<feature type="domain" description="Peptidase M24" evidence="1">
    <location>
        <begin position="144"/>
        <end position="347"/>
    </location>
</feature>
<dbReference type="Gene3D" id="3.90.230.10">
    <property type="entry name" value="Creatinase/methionine aminopeptidase superfamily"/>
    <property type="match status" value="1"/>
</dbReference>
<dbReference type="Pfam" id="PF00557">
    <property type="entry name" value="Peptidase_M24"/>
    <property type="match status" value="1"/>
</dbReference>
<dbReference type="InterPro" id="IPR050659">
    <property type="entry name" value="Peptidase_M24B"/>
</dbReference>
<dbReference type="SUPFAM" id="SSF55920">
    <property type="entry name" value="Creatinase/aminopeptidase"/>
    <property type="match status" value="1"/>
</dbReference>
<organism evidence="3 4">
    <name type="scientific">Desulfomicrobium baculatum (strain DSM 4028 / VKM B-1378 / X)</name>
    <name type="common">Desulfovibrio baculatus</name>
    <dbReference type="NCBI Taxonomy" id="525897"/>
    <lineage>
        <taxon>Bacteria</taxon>
        <taxon>Pseudomonadati</taxon>
        <taxon>Thermodesulfobacteriota</taxon>
        <taxon>Desulfovibrionia</taxon>
        <taxon>Desulfovibrionales</taxon>
        <taxon>Desulfomicrobiaceae</taxon>
        <taxon>Desulfomicrobium</taxon>
    </lineage>
</organism>
<dbReference type="HOGENOM" id="CLU_017266_4_0_7"/>
<dbReference type="KEGG" id="dba:Dbac_3217"/>
<accession>C7LXQ6</accession>
<dbReference type="PRINTS" id="PR00599">
    <property type="entry name" value="MAPEPTIDASE"/>
</dbReference>
<dbReference type="CDD" id="cd01092">
    <property type="entry name" value="APP-like"/>
    <property type="match status" value="1"/>
</dbReference>
<dbReference type="Pfam" id="PF01321">
    <property type="entry name" value="Creatinase_N"/>
    <property type="match status" value="1"/>
</dbReference>
<feature type="domain" description="Creatinase N-terminal" evidence="2">
    <location>
        <begin position="6"/>
        <end position="136"/>
    </location>
</feature>
<dbReference type="GO" id="GO:0008235">
    <property type="term" value="F:metalloexopeptidase activity"/>
    <property type="evidence" value="ECO:0007669"/>
    <property type="project" value="UniProtKB-ARBA"/>
</dbReference>
<name>C7LXQ6_DESBD</name>
<evidence type="ECO:0000313" key="4">
    <source>
        <dbReference type="Proteomes" id="UP000002216"/>
    </source>
</evidence>
<dbReference type="OrthoDB" id="9806388at2"/>
<dbReference type="InterPro" id="IPR000587">
    <property type="entry name" value="Creatinase_N"/>
</dbReference>
<dbReference type="Gene3D" id="3.40.350.10">
    <property type="entry name" value="Creatinase/prolidase N-terminal domain"/>
    <property type="match status" value="1"/>
</dbReference>
<dbReference type="PANTHER" id="PTHR46112:SF8">
    <property type="entry name" value="CYTOPLASMIC PEPTIDASE PEPQ-RELATED"/>
    <property type="match status" value="1"/>
</dbReference>
<dbReference type="RefSeq" id="WP_015775381.1">
    <property type="nucleotide sequence ID" value="NC_013173.1"/>
</dbReference>
<dbReference type="GO" id="GO:0004177">
    <property type="term" value="F:aminopeptidase activity"/>
    <property type="evidence" value="ECO:0007669"/>
    <property type="project" value="UniProtKB-ARBA"/>
</dbReference>
<dbReference type="InterPro" id="IPR000994">
    <property type="entry name" value="Pept_M24"/>
</dbReference>
<evidence type="ECO:0000259" key="1">
    <source>
        <dbReference type="Pfam" id="PF00557"/>
    </source>
</evidence>
<dbReference type="AlphaFoldDB" id="C7LXQ6"/>